<dbReference type="AlphaFoldDB" id="A0A9Q0S021"/>
<gene>
    <name evidence="1" type="ORF">Bhyg_11198</name>
</gene>
<dbReference type="Proteomes" id="UP001151699">
    <property type="component" value="Chromosome X"/>
</dbReference>
<accession>A0A9Q0S021</accession>
<proteinExistence type="predicted"/>
<name>A0A9Q0S021_9DIPT</name>
<keyword evidence="2" id="KW-1185">Reference proteome</keyword>
<reference evidence="1" key="1">
    <citation type="submission" date="2022-07" db="EMBL/GenBank/DDBJ databases">
        <authorList>
            <person name="Trinca V."/>
            <person name="Uliana J.V.C."/>
            <person name="Torres T.T."/>
            <person name="Ward R.J."/>
            <person name="Monesi N."/>
        </authorList>
    </citation>
    <scope>NUCLEOTIDE SEQUENCE</scope>
    <source>
        <strain evidence="1">HSMRA1968</strain>
        <tissue evidence="1">Whole embryos</tissue>
    </source>
</reference>
<evidence type="ECO:0000313" key="2">
    <source>
        <dbReference type="Proteomes" id="UP001151699"/>
    </source>
</evidence>
<organism evidence="1 2">
    <name type="scientific">Pseudolycoriella hygida</name>
    <dbReference type="NCBI Taxonomy" id="35572"/>
    <lineage>
        <taxon>Eukaryota</taxon>
        <taxon>Metazoa</taxon>
        <taxon>Ecdysozoa</taxon>
        <taxon>Arthropoda</taxon>
        <taxon>Hexapoda</taxon>
        <taxon>Insecta</taxon>
        <taxon>Pterygota</taxon>
        <taxon>Neoptera</taxon>
        <taxon>Endopterygota</taxon>
        <taxon>Diptera</taxon>
        <taxon>Nematocera</taxon>
        <taxon>Sciaroidea</taxon>
        <taxon>Sciaridae</taxon>
        <taxon>Pseudolycoriella</taxon>
    </lineage>
</organism>
<protein>
    <submittedName>
        <fullName evidence="1">Uncharacterized protein</fullName>
    </submittedName>
</protein>
<comment type="caution">
    <text evidence="1">The sequence shown here is derived from an EMBL/GenBank/DDBJ whole genome shotgun (WGS) entry which is preliminary data.</text>
</comment>
<dbReference type="EMBL" id="WJQU01000003">
    <property type="protein sequence ID" value="KAJ6638463.1"/>
    <property type="molecule type" value="Genomic_DNA"/>
</dbReference>
<evidence type="ECO:0000313" key="1">
    <source>
        <dbReference type="EMBL" id="KAJ6638463.1"/>
    </source>
</evidence>
<sequence length="106" mass="12294">MIVQKLTRPYETSANFQFQCSVNIFRVWKIKKKVFLYIGYTNLWYTDLNVVVASTYNICTLRTSEIQNLGCEIQLPIQLTFKCLDEGAGPLIPIFELDFCMIDTNP</sequence>